<protein>
    <submittedName>
        <fullName evidence="2">Uncharacterized protein</fullName>
    </submittedName>
</protein>
<proteinExistence type="predicted"/>
<evidence type="ECO:0000313" key="2">
    <source>
        <dbReference type="EMBL" id="MED6240313.1"/>
    </source>
</evidence>
<sequence>MPLFNIVDFREEVTNEGRALVDIIPSCWFTDEDKSECFWPIGLKLNIIKAVKQRLRPDESWSTCTVCALGDANTYEDARRKLARAEATSDLQTDNDIAQKRQRRSSWLEK</sequence>
<evidence type="ECO:0000313" key="3">
    <source>
        <dbReference type="Proteomes" id="UP001345963"/>
    </source>
</evidence>
<evidence type="ECO:0000256" key="1">
    <source>
        <dbReference type="SAM" id="MobiDB-lite"/>
    </source>
</evidence>
<name>A0ABU7ARZ4_9TELE</name>
<dbReference type="Proteomes" id="UP001345963">
    <property type="component" value="Unassembled WGS sequence"/>
</dbReference>
<keyword evidence="3" id="KW-1185">Reference proteome</keyword>
<reference evidence="2 3" key="1">
    <citation type="submission" date="2021-07" db="EMBL/GenBank/DDBJ databases">
        <authorList>
            <person name="Palmer J.M."/>
        </authorList>
    </citation>
    <scope>NUCLEOTIDE SEQUENCE [LARGE SCALE GENOMIC DNA]</scope>
    <source>
        <strain evidence="2 3">AT_MEX2019</strain>
        <tissue evidence="2">Muscle</tissue>
    </source>
</reference>
<organism evidence="2 3">
    <name type="scientific">Ataeniobius toweri</name>
    <dbReference type="NCBI Taxonomy" id="208326"/>
    <lineage>
        <taxon>Eukaryota</taxon>
        <taxon>Metazoa</taxon>
        <taxon>Chordata</taxon>
        <taxon>Craniata</taxon>
        <taxon>Vertebrata</taxon>
        <taxon>Euteleostomi</taxon>
        <taxon>Actinopterygii</taxon>
        <taxon>Neopterygii</taxon>
        <taxon>Teleostei</taxon>
        <taxon>Neoteleostei</taxon>
        <taxon>Acanthomorphata</taxon>
        <taxon>Ovalentaria</taxon>
        <taxon>Atherinomorphae</taxon>
        <taxon>Cyprinodontiformes</taxon>
        <taxon>Goodeidae</taxon>
        <taxon>Ataeniobius</taxon>
    </lineage>
</organism>
<dbReference type="EMBL" id="JAHUTI010023683">
    <property type="protein sequence ID" value="MED6240313.1"/>
    <property type="molecule type" value="Genomic_DNA"/>
</dbReference>
<feature type="region of interest" description="Disordered" evidence="1">
    <location>
        <begin position="86"/>
        <end position="110"/>
    </location>
</feature>
<gene>
    <name evidence="2" type="ORF">ATANTOWER_019201</name>
</gene>
<comment type="caution">
    <text evidence="2">The sequence shown here is derived from an EMBL/GenBank/DDBJ whole genome shotgun (WGS) entry which is preliminary data.</text>
</comment>
<accession>A0ABU7ARZ4</accession>